<feature type="domain" description="RRM" evidence="2">
    <location>
        <begin position="48"/>
        <end position="122"/>
    </location>
</feature>
<dbReference type="GO" id="GO:0003723">
    <property type="term" value="F:RNA binding"/>
    <property type="evidence" value="ECO:0007669"/>
    <property type="project" value="UniProtKB-UniRule"/>
</dbReference>
<keyword evidence="4" id="KW-1185">Reference proteome</keyword>
<dbReference type="SMART" id="SM00360">
    <property type="entry name" value="RRM"/>
    <property type="match status" value="1"/>
</dbReference>
<dbReference type="SUPFAM" id="SSF54928">
    <property type="entry name" value="RNA-binding domain, RBD"/>
    <property type="match status" value="1"/>
</dbReference>
<name>A0AAD9WMF4_9ROSI</name>
<dbReference type="AlphaFoldDB" id="A0AAD9WMF4"/>
<dbReference type="PANTHER" id="PTHR32343">
    <property type="entry name" value="SERINE/ARGININE-RICH SPLICING FACTOR"/>
    <property type="match status" value="1"/>
</dbReference>
<sequence length="325" mass="35017">MYAMRVITCGAQETIIIQTKKVSEGTDQGLTAVPQSTPNWTINVSDIKTIKVSNISLAASESDIKEFFSFSGDIKYVEMRRESETTQLAYVTFKESQGADTASLLSGATIAGLSVTITPVEDYQLPPEANSPNSPLPTGSAVKKAEDVVSTMLAKGFVLGKDAVNKAKAFDEQLHLTSNASATVASIDRKMGLSEKLSIGTSVVNEKLKEMDERFQVSEKTKSAFAVAEQTASSAGTAIMTNRYILTGATWVSSAFNKVSKAAEDVSVMTKDKVLKAEEEKKEMIHKERTAIINDFAHIHLDNSSLGDHPPLLPIDSTDSKLGNI</sequence>
<dbReference type="PROSITE" id="PS50102">
    <property type="entry name" value="RRM"/>
    <property type="match status" value="1"/>
</dbReference>
<dbReference type="Gene3D" id="3.30.70.330">
    <property type="match status" value="1"/>
</dbReference>
<evidence type="ECO:0000259" key="2">
    <source>
        <dbReference type="PROSITE" id="PS50102"/>
    </source>
</evidence>
<keyword evidence="1" id="KW-0694">RNA-binding</keyword>
<comment type="caution">
    <text evidence="3">The sequence shown here is derived from an EMBL/GenBank/DDBJ whole genome shotgun (WGS) entry which is preliminary data.</text>
</comment>
<dbReference type="InterPro" id="IPR000504">
    <property type="entry name" value="RRM_dom"/>
</dbReference>
<reference evidence="3" key="1">
    <citation type="journal article" date="2023" name="Plant J.">
        <title>Genome sequences and population genomics provide insights into the demographic history, inbreeding, and mutation load of two 'living fossil' tree species of Dipteronia.</title>
        <authorList>
            <person name="Feng Y."/>
            <person name="Comes H.P."/>
            <person name="Chen J."/>
            <person name="Zhu S."/>
            <person name="Lu R."/>
            <person name="Zhang X."/>
            <person name="Li P."/>
            <person name="Qiu J."/>
            <person name="Olsen K.M."/>
            <person name="Qiu Y."/>
        </authorList>
    </citation>
    <scope>NUCLEOTIDE SEQUENCE</scope>
    <source>
        <strain evidence="3">KIB01</strain>
    </source>
</reference>
<dbReference type="Pfam" id="PF00076">
    <property type="entry name" value="RRM_1"/>
    <property type="match status" value="1"/>
</dbReference>
<dbReference type="EMBL" id="JANJYI010000009">
    <property type="protein sequence ID" value="KAK2635537.1"/>
    <property type="molecule type" value="Genomic_DNA"/>
</dbReference>
<evidence type="ECO:0000313" key="3">
    <source>
        <dbReference type="EMBL" id="KAK2635537.1"/>
    </source>
</evidence>
<gene>
    <name evidence="3" type="ORF">Ddye_030329</name>
</gene>
<dbReference type="PANTHER" id="PTHR32343:SF29">
    <property type="entry name" value="RNA-BINDING (RRM_RBD_RNP MOTIFS) FAMILY PROTEIN"/>
    <property type="match status" value="1"/>
</dbReference>
<organism evidence="3 4">
    <name type="scientific">Dipteronia dyeriana</name>
    <dbReference type="NCBI Taxonomy" id="168575"/>
    <lineage>
        <taxon>Eukaryota</taxon>
        <taxon>Viridiplantae</taxon>
        <taxon>Streptophyta</taxon>
        <taxon>Embryophyta</taxon>
        <taxon>Tracheophyta</taxon>
        <taxon>Spermatophyta</taxon>
        <taxon>Magnoliopsida</taxon>
        <taxon>eudicotyledons</taxon>
        <taxon>Gunneridae</taxon>
        <taxon>Pentapetalae</taxon>
        <taxon>rosids</taxon>
        <taxon>malvids</taxon>
        <taxon>Sapindales</taxon>
        <taxon>Sapindaceae</taxon>
        <taxon>Hippocastanoideae</taxon>
        <taxon>Acereae</taxon>
        <taxon>Dipteronia</taxon>
    </lineage>
</organism>
<dbReference type="InterPro" id="IPR012677">
    <property type="entry name" value="Nucleotide-bd_a/b_plait_sf"/>
</dbReference>
<proteinExistence type="predicted"/>
<dbReference type="Proteomes" id="UP001280121">
    <property type="component" value="Unassembled WGS sequence"/>
</dbReference>
<evidence type="ECO:0000256" key="1">
    <source>
        <dbReference type="PROSITE-ProRule" id="PRU00176"/>
    </source>
</evidence>
<accession>A0AAD9WMF4</accession>
<protein>
    <recommendedName>
        <fullName evidence="2">RRM domain-containing protein</fullName>
    </recommendedName>
</protein>
<evidence type="ECO:0000313" key="4">
    <source>
        <dbReference type="Proteomes" id="UP001280121"/>
    </source>
</evidence>
<dbReference type="InterPro" id="IPR035979">
    <property type="entry name" value="RBD_domain_sf"/>
</dbReference>